<keyword evidence="2" id="KW-0812">Transmembrane</keyword>
<dbReference type="Pfam" id="PF13801">
    <property type="entry name" value="Metal_resist"/>
    <property type="match status" value="1"/>
</dbReference>
<evidence type="ECO:0008006" key="5">
    <source>
        <dbReference type="Google" id="ProtNLM"/>
    </source>
</evidence>
<feature type="region of interest" description="Disordered" evidence="1">
    <location>
        <begin position="1"/>
        <end position="33"/>
    </location>
</feature>
<evidence type="ECO:0000256" key="1">
    <source>
        <dbReference type="SAM" id="MobiDB-lite"/>
    </source>
</evidence>
<dbReference type="KEGG" id="vgo:GJW-30_1_03549"/>
<evidence type="ECO:0000256" key="2">
    <source>
        <dbReference type="SAM" id="Phobius"/>
    </source>
</evidence>
<feature type="transmembrane region" description="Helical" evidence="2">
    <location>
        <begin position="37"/>
        <end position="55"/>
    </location>
</feature>
<dbReference type="Gene3D" id="1.20.120.1490">
    <property type="match status" value="1"/>
</dbReference>
<protein>
    <recommendedName>
        <fullName evidence="5">Periplasmic heavy metal sensor</fullName>
    </recommendedName>
</protein>
<name>A0A0S3PYI8_9BRAD</name>
<evidence type="ECO:0000313" key="3">
    <source>
        <dbReference type="EMBL" id="BAT60999.1"/>
    </source>
</evidence>
<evidence type="ECO:0000313" key="4">
    <source>
        <dbReference type="Proteomes" id="UP000236884"/>
    </source>
</evidence>
<dbReference type="AlphaFoldDB" id="A0A0S3PYI8"/>
<reference evidence="3 4" key="1">
    <citation type="submission" date="2015-08" db="EMBL/GenBank/DDBJ databases">
        <title>Investigation of the bacterial diversity of lava forest soil.</title>
        <authorList>
            <person name="Lee J.S."/>
        </authorList>
    </citation>
    <scope>NUCLEOTIDE SEQUENCE [LARGE SCALE GENOMIC DNA]</scope>
    <source>
        <strain evidence="3 4">GJW-30</strain>
    </source>
</reference>
<gene>
    <name evidence="3" type="ORF">GJW-30_1_03549</name>
</gene>
<dbReference type="InterPro" id="IPR025961">
    <property type="entry name" value="Metal_resist"/>
</dbReference>
<accession>A0A0S3PYI8</accession>
<dbReference type="Proteomes" id="UP000236884">
    <property type="component" value="Chromosome"/>
</dbReference>
<keyword evidence="2" id="KW-1133">Transmembrane helix</keyword>
<feature type="compositionally biased region" description="Low complexity" evidence="1">
    <location>
        <begin position="1"/>
        <end position="14"/>
    </location>
</feature>
<keyword evidence="4" id="KW-1185">Reference proteome</keyword>
<keyword evidence="2" id="KW-0472">Membrane</keyword>
<dbReference type="RefSeq" id="WP_157746782.1">
    <property type="nucleotide sequence ID" value="NZ_AP014946.1"/>
</dbReference>
<proteinExistence type="predicted"/>
<sequence length="197" mass="21953">MTDQPTYPQQGPQQGPQPGPYAQPPAPQPPRRRGRRILFGLFLVAVAAVAGGLAGKAATGGFRHHYAMHSFSADMDPARIEQHADRIVRRVAEDVDASYEQQDKLRAVAKAAVRDLVPLAEKARYARREGRGLLTQPNLDRAGIEKFRTEQMALADAFSKRLAQALADANEILTVEQRRKIADLLPPHQRRWGWHRG</sequence>
<organism evidence="3 4">
    <name type="scientific">Variibacter gotjawalensis</name>
    <dbReference type="NCBI Taxonomy" id="1333996"/>
    <lineage>
        <taxon>Bacteria</taxon>
        <taxon>Pseudomonadati</taxon>
        <taxon>Pseudomonadota</taxon>
        <taxon>Alphaproteobacteria</taxon>
        <taxon>Hyphomicrobiales</taxon>
        <taxon>Nitrobacteraceae</taxon>
        <taxon>Variibacter</taxon>
    </lineage>
</organism>
<dbReference type="EMBL" id="AP014946">
    <property type="protein sequence ID" value="BAT60999.1"/>
    <property type="molecule type" value="Genomic_DNA"/>
</dbReference>
<feature type="compositionally biased region" description="Pro residues" evidence="1">
    <location>
        <begin position="15"/>
        <end position="29"/>
    </location>
</feature>